<evidence type="ECO:0000313" key="6">
    <source>
        <dbReference type="EMBL" id="KIX09960.1"/>
    </source>
</evidence>
<dbReference type="EMBL" id="KN847475">
    <property type="protein sequence ID" value="KIX09960.1"/>
    <property type="molecule type" value="Genomic_DNA"/>
</dbReference>
<evidence type="ECO:0000256" key="4">
    <source>
        <dbReference type="ARBA" id="ARBA00023004"/>
    </source>
</evidence>
<evidence type="ECO:0008006" key="8">
    <source>
        <dbReference type="Google" id="ProtNLM"/>
    </source>
</evidence>
<proteinExistence type="inferred from homology"/>
<organism evidence="6 7">
    <name type="scientific">Rhinocladiella mackenziei CBS 650.93</name>
    <dbReference type="NCBI Taxonomy" id="1442369"/>
    <lineage>
        <taxon>Eukaryota</taxon>
        <taxon>Fungi</taxon>
        <taxon>Dikarya</taxon>
        <taxon>Ascomycota</taxon>
        <taxon>Pezizomycotina</taxon>
        <taxon>Eurotiomycetes</taxon>
        <taxon>Chaetothyriomycetidae</taxon>
        <taxon>Chaetothyriales</taxon>
        <taxon>Herpotrichiellaceae</taxon>
        <taxon>Rhinocladiella</taxon>
    </lineage>
</organism>
<evidence type="ECO:0000256" key="3">
    <source>
        <dbReference type="ARBA" id="ARBA00022723"/>
    </source>
</evidence>
<keyword evidence="5" id="KW-0349">Heme</keyword>
<dbReference type="CDD" id="cd11040">
    <property type="entry name" value="CYP7_CYP8-like"/>
    <property type="match status" value="1"/>
</dbReference>
<dbReference type="InterPro" id="IPR053007">
    <property type="entry name" value="CYP450_monoxygenase_sec-met"/>
</dbReference>
<keyword evidence="7" id="KW-1185">Reference proteome</keyword>
<dbReference type="RefSeq" id="XP_013277096.1">
    <property type="nucleotide sequence ID" value="XM_013421642.1"/>
</dbReference>
<gene>
    <name evidence="6" type="ORF">Z518_01041</name>
</gene>
<dbReference type="InterPro" id="IPR001128">
    <property type="entry name" value="Cyt_P450"/>
</dbReference>
<reference evidence="6 7" key="1">
    <citation type="submission" date="2015-01" db="EMBL/GenBank/DDBJ databases">
        <title>The Genome Sequence of Rhinocladiella mackenzie CBS 650.93.</title>
        <authorList>
            <consortium name="The Broad Institute Genomics Platform"/>
            <person name="Cuomo C."/>
            <person name="de Hoog S."/>
            <person name="Gorbushina A."/>
            <person name="Stielow B."/>
            <person name="Teixiera M."/>
            <person name="Abouelleil A."/>
            <person name="Chapman S.B."/>
            <person name="Priest M."/>
            <person name="Young S.K."/>
            <person name="Wortman J."/>
            <person name="Nusbaum C."/>
            <person name="Birren B."/>
        </authorList>
    </citation>
    <scope>NUCLEOTIDE SEQUENCE [LARGE SCALE GENOMIC DNA]</scope>
    <source>
        <strain evidence="6 7">CBS 650.93</strain>
    </source>
</reference>
<dbReference type="SUPFAM" id="SSF48264">
    <property type="entry name" value="Cytochrome P450"/>
    <property type="match status" value="1"/>
</dbReference>
<accession>A0A0D2JKG4</accession>
<dbReference type="GO" id="GO:0020037">
    <property type="term" value="F:heme binding"/>
    <property type="evidence" value="ECO:0007669"/>
    <property type="project" value="InterPro"/>
</dbReference>
<dbReference type="OrthoDB" id="3366823at2759"/>
<dbReference type="GO" id="GO:0005506">
    <property type="term" value="F:iron ion binding"/>
    <property type="evidence" value="ECO:0007669"/>
    <property type="project" value="InterPro"/>
</dbReference>
<evidence type="ECO:0000256" key="1">
    <source>
        <dbReference type="ARBA" id="ARBA00001971"/>
    </source>
</evidence>
<dbReference type="STRING" id="1442369.A0A0D2JKG4"/>
<protein>
    <recommendedName>
        <fullName evidence="8">Cytochrome P450</fullName>
    </recommendedName>
</protein>
<dbReference type="GeneID" id="25289112"/>
<dbReference type="Pfam" id="PF00067">
    <property type="entry name" value="p450"/>
    <property type="match status" value="1"/>
</dbReference>
<dbReference type="GO" id="GO:0016705">
    <property type="term" value="F:oxidoreductase activity, acting on paired donors, with incorporation or reduction of molecular oxygen"/>
    <property type="evidence" value="ECO:0007669"/>
    <property type="project" value="InterPro"/>
</dbReference>
<dbReference type="PANTHER" id="PTHR47582:SF1">
    <property type="entry name" value="P450, PUTATIVE (EUROFUNG)-RELATED"/>
    <property type="match status" value="1"/>
</dbReference>
<comment type="cofactor">
    <cofactor evidence="1 5">
        <name>heme</name>
        <dbReference type="ChEBI" id="CHEBI:30413"/>
    </cofactor>
</comment>
<dbReference type="Gene3D" id="1.10.630.10">
    <property type="entry name" value="Cytochrome P450"/>
    <property type="match status" value="1"/>
</dbReference>
<feature type="binding site" description="axial binding residue" evidence="5">
    <location>
        <position position="465"/>
    </location>
    <ligand>
        <name>heme</name>
        <dbReference type="ChEBI" id="CHEBI:30413"/>
    </ligand>
    <ligandPart>
        <name>Fe</name>
        <dbReference type="ChEBI" id="CHEBI:18248"/>
    </ligandPart>
</feature>
<dbReference type="InterPro" id="IPR036396">
    <property type="entry name" value="Cyt_P450_sf"/>
</dbReference>
<dbReference type="PRINTS" id="PR00465">
    <property type="entry name" value="EP450IV"/>
</dbReference>
<dbReference type="InterPro" id="IPR002403">
    <property type="entry name" value="Cyt_P450_E_grp-IV"/>
</dbReference>
<comment type="similarity">
    <text evidence="2">Belongs to the cytochrome P450 family.</text>
</comment>
<dbReference type="PANTHER" id="PTHR47582">
    <property type="entry name" value="P450, PUTATIVE (EUROFUNG)-RELATED"/>
    <property type="match status" value="1"/>
</dbReference>
<dbReference type="AlphaFoldDB" id="A0A0D2JKG4"/>
<evidence type="ECO:0000313" key="7">
    <source>
        <dbReference type="Proteomes" id="UP000053617"/>
    </source>
</evidence>
<evidence type="ECO:0000256" key="2">
    <source>
        <dbReference type="ARBA" id="ARBA00010617"/>
    </source>
</evidence>
<evidence type="ECO:0000256" key="5">
    <source>
        <dbReference type="PIRSR" id="PIRSR602403-1"/>
    </source>
</evidence>
<dbReference type="HOGENOM" id="CLU_018012_4_2_1"/>
<name>A0A0D2JKG4_9EURO</name>
<dbReference type="VEuPathDB" id="FungiDB:Z518_01041"/>
<dbReference type="GO" id="GO:0004497">
    <property type="term" value="F:monooxygenase activity"/>
    <property type="evidence" value="ECO:0007669"/>
    <property type="project" value="InterPro"/>
</dbReference>
<sequence>MEPTVVASTRLPLSIVSLLLAAGTLLAITLHRFLTIDYDPREPPVIKPRIPYIGHILGIIKYGTKYFEIVNRETQYPIYTLPTLSTRQYIVTSPQIAGQLQRQHKDLAFYNIILEVTRRLTNLNQSTMKIVMKNVNGEHGDWGLMPTMHNMINTVLGRGESLKDLTRSQMLIFSEMLNKIAVADDCFETDLFQWIKSVFTLANSNSIYGPENPFAVDPSLVNAFWDFEAGMLNLIIDIFPSVTARKAHLGRERVSKGLVDYVREKRYQKASLLIQKRIGINLGHGFTEAEAGRSEIILLFAILGNAVPSTFWVIANIISRPELLAEIRHELETAIEDEENGNKSINLSIVESSCPLFVSTYRETLRTIGNLASLRYVLNDTIVGKHYLKKDSIIQMAGIIIHHDPQTWGQDSERFNPRRFIKSQEPRANTEELTESDVKELAATQLPEGVPSAAFRLFGGGSVVCPGRHFAQSEILGFVTYLLMAFDMTRPDGTTLRRPLRDDEKIPLSVIKPKEDVKIRIRRRKGFENTLWWLKA</sequence>
<dbReference type="Proteomes" id="UP000053617">
    <property type="component" value="Unassembled WGS sequence"/>
</dbReference>
<keyword evidence="4 5" id="KW-0408">Iron</keyword>
<keyword evidence="3 5" id="KW-0479">Metal-binding</keyword>